<dbReference type="PRINTS" id="PR00834">
    <property type="entry name" value="PROTEASES2C"/>
</dbReference>
<reference evidence="6 7" key="1">
    <citation type="submission" date="2021-10" db="EMBL/GenBank/DDBJ databases">
        <title>Anaerobic single-cell dispensing facilitates the cultivation of human gut bacteria.</title>
        <authorList>
            <person name="Afrizal A."/>
        </authorList>
    </citation>
    <scope>NUCLEOTIDE SEQUENCE [LARGE SCALE GENOMIC DNA]</scope>
    <source>
        <strain evidence="6 7">CLA-AA-H244</strain>
    </source>
</reference>
<dbReference type="PANTHER" id="PTHR43343:SF3">
    <property type="entry name" value="PROTEASE DO-LIKE 8, CHLOROPLASTIC"/>
    <property type="match status" value="1"/>
</dbReference>
<dbReference type="PANTHER" id="PTHR43343">
    <property type="entry name" value="PEPTIDASE S12"/>
    <property type="match status" value="1"/>
</dbReference>
<accession>A0AAE3AV83</accession>
<dbReference type="SMART" id="SM00228">
    <property type="entry name" value="PDZ"/>
    <property type="match status" value="1"/>
</dbReference>
<feature type="compositionally biased region" description="Low complexity" evidence="4">
    <location>
        <begin position="78"/>
        <end position="95"/>
    </location>
</feature>
<dbReference type="SUPFAM" id="SSF50494">
    <property type="entry name" value="Trypsin-like serine proteases"/>
    <property type="match status" value="1"/>
</dbReference>
<dbReference type="EMBL" id="JAJEQF010000031">
    <property type="protein sequence ID" value="MCC2168269.1"/>
    <property type="molecule type" value="Genomic_DNA"/>
</dbReference>
<comment type="caution">
    <text evidence="6">The sequence shown here is derived from an EMBL/GenBank/DDBJ whole genome shotgun (WGS) entry which is preliminary data.</text>
</comment>
<feature type="region of interest" description="Disordered" evidence="4">
    <location>
        <begin position="458"/>
        <end position="489"/>
    </location>
</feature>
<dbReference type="AlphaFoldDB" id="A0AAE3AV83"/>
<evidence type="ECO:0000256" key="2">
    <source>
        <dbReference type="ARBA" id="ARBA00022670"/>
    </source>
</evidence>
<dbReference type="Proteomes" id="UP001199355">
    <property type="component" value="Unassembled WGS sequence"/>
</dbReference>
<feature type="compositionally biased region" description="Polar residues" evidence="4">
    <location>
        <begin position="17"/>
        <end position="27"/>
    </location>
</feature>
<dbReference type="CDD" id="cd06779">
    <property type="entry name" value="cpPDZ_Deg_HtrA-like"/>
    <property type="match status" value="1"/>
</dbReference>
<dbReference type="InterPro" id="IPR036034">
    <property type="entry name" value="PDZ_sf"/>
</dbReference>
<dbReference type="InterPro" id="IPR051201">
    <property type="entry name" value="Chloro_Bact_Ser_Proteases"/>
</dbReference>
<dbReference type="GO" id="GO:0006508">
    <property type="term" value="P:proteolysis"/>
    <property type="evidence" value="ECO:0007669"/>
    <property type="project" value="UniProtKB-KW"/>
</dbReference>
<evidence type="ECO:0000256" key="3">
    <source>
        <dbReference type="ARBA" id="ARBA00022801"/>
    </source>
</evidence>
<dbReference type="Pfam" id="PF13180">
    <property type="entry name" value="PDZ_2"/>
    <property type="match status" value="1"/>
</dbReference>
<dbReference type="Gene3D" id="2.40.10.10">
    <property type="entry name" value="Trypsin-like serine proteases"/>
    <property type="match status" value="2"/>
</dbReference>
<proteinExistence type="inferred from homology"/>
<feature type="region of interest" description="Disordered" evidence="4">
    <location>
        <begin position="78"/>
        <end position="114"/>
    </location>
</feature>
<keyword evidence="2" id="KW-0645">Protease</keyword>
<keyword evidence="3" id="KW-0378">Hydrolase</keyword>
<gene>
    <name evidence="6" type="ORF">LKD45_11320</name>
</gene>
<protein>
    <submittedName>
        <fullName evidence="6">Trypsin-like peptidase domain-containing protein</fullName>
    </submittedName>
</protein>
<feature type="domain" description="PDZ" evidence="5">
    <location>
        <begin position="359"/>
        <end position="445"/>
    </location>
</feature>
<feature type="region of interest" description="Disordered" evidence="4">
    <location>
        <begin position="1"/>
        <end position="37"/>
    </location>
</feature>
<dbReference type="Pfam" id="PF13365">
    <property type="entry name" value="Trypsin_2"/>
    <property type="match status" value="1"/>
</dbReference>
<dbReference type="InterPro" id="IPR043504">
    <property type="entry name" value="Peptidase_S1_PA_chymotrypsin"/>
</dbReference>
<feature type="compositionally biased region" description="Polar residues" evidence="4">
    <location>
        <begin position="102"/>
        <end position="114"/>
    </location>
</feature>
<evidence type="ECO:0000256" key="1">
    <source>
        <dbReference type="ARBA" id="ARBA00010541"/>
    </source>
</evidence>
<sequence length="489" mass="50197">MYENENQSFDNREQDYHYTNTPEQQAPTRPRKKNTSAARIAKKAGAIALSAVLFGGVASGTFLGVNYAAGYRNNASTAASSESASASSQTTSSSSGLLKATTPVSTGSTASSGSLDVSSVAESVMPSIVSITNKSVQEVQNYFSMFGYGGQAQEVESTSVGSGIIIGKNDTELLIVTNNHVVEGADTLSASFIDNSVYEATIKGTDSDNDLAVIAVPLSSISDDTMSQIAVAAVGDSDSLKVGEQVVAIGNALGYGQSVTTGIVSATDRTLSSSDSDDSNALISSTVTTKETPTYIQTDAAINPGNSGGALVNMKGEVIGINSAKLASTEVEGMGYAIPITRVSSIIEELMNETTRTKVADSQKSSIGIAGITVDSNINAAYGIPAGVYVASVTPGSGAEAAGIRKGDVITKFDGKTVSTIQELKEKLQYYAAGEAVSITVQSPGEGGIYTEKELTITLSSAQSSEESQSTDNTQAAPEKGNGTHKAMG</sequence>
<dbReference type="RefSeq" id="WP_308728599.1">
    <property type="nucleotide sequence ID" value="NZ_JAJEQF010000031.1"/>
</dbReference>
<dbReference type="PROSITE" id="PS50106">
    <property type="entry name" value="PDZ"/>
    <property type="match status" value="1"/>
</dbReference>
<name>A0AAE3AV83_9FIRM</name>
<evidence type="ECO:0000313" key="6">
    <source>
        <dbReference type="EMBL" id="MCC2168269.1"/>
    </source>
</evidence>
<dbReference type="InterPro" id="IPR001940">
    <property type="entry name" value="Peptidase_S1C"/>
</dbReference>
<dbReference type="InterPro" id="IPR001478">
    <property type="entry name" value="PDZ"/>
</dbReference>
<evidence type="ECO:0000259" key="5">
    <source>
        <dbReference type="PROSITE" id="PS50106"/>
    </source>
</evidence>
<comment type="similarity">
    <text evidence="1">Belongs to the peptidase S1C family.</text>
</comment>
<feature type="compositionally biased region" description="Low complexity" evidence="4">
    <location>
        <begin position="460"/>
        <end position="470"/>
    </location>
</feature>
<organism evidence="6 7">
    <name type="scientific">Gallintestinimicrobium propionicum</name>
    <dbReference type="NCBI Taxonomy" id="2981770"/>
    <lineage>
        <taxon>Bacteria</taxon>
        <taxon>Bacillati</taxon>
        <taxon>Bacillota</taxon>
        <taxon>Clostridia</taxon>
        <taxon>Lachnospirales</taxon>
        <taxon>Lachnospiraceae</taxon>
        <taxon>Gallintestinimicrobium</taxon>
    </lineage>
</organism>
<dbReference type="Gene3D" id="2.30.42.10">
    <property type="match status" value="1"/>
</dbReference>
<dbReference type="InterPro" id="IPR009003">
    <property type="entry name" value="Peptidase_S1_PA"/>
</dbReference>
<keyword evidence="7" id="KW-1185">Reference proteome</keyword>
<evidence type="ECO:0000313" key="7">
    <source>
        <dbReference type="Proteomes" id="UP001199355"/>
    </source>
</evidence>
<dbReference type="SUPFAM" id="SSF50156">
    <property type="entry name" value="PDZ domain-like"/>
    <property type="match status" value="1"/>
</dbReference>
<dbReference type="GO" id="GO:0004252">
    <property type="term" value="F:serine-type endopeptidase activity"/>
    <property type="evidence" value="ECO:0007669"/>
    <property type="project" value="InterPro"/>
</dbReference>
<evidence type="ECO:0000256" key="4">
    <source>
        <dbReference type="SAM" id="MobiDB-lite"/>
    </source>
</evidence>